<accession>A0AAW1IEU1</accession>
<keyword evidence="3" id="KW-1185">Reference proteome</keyword>
<dbReference type="AlphaFoldDB" id="A0AAW1IEU1"/>
<evidence type="ECO:0000256" key="1">
    <source>
        <dbReference type="SAM" id="MobiDB-lite"/>
    </source>
</evidence>
<evidence type="ECO:0000313" key="2">
    <source>
        <dbReference type="EMBL" id="KAK9687897.1"/>
    </source>
</evidence>
<name>A0AAW1IEU1_POPJA</name>
<comment type="caution">
    <text evidence="2">The sequence shown here is derived from an EMBL/GenBank/DDBJ whole genome shotgun (WGS) entry which is preliminary data.</text>
</comment>
<proteinExistence type="predicted"/>
<organism evidence="2 3">
    <name type="scientific">Popillia japonica</name>
    <name type="common">Japanese beetle</name>
    <dbReference type="NCBI Taxonomy" id="7064"/>
    <lineage>
        <taxon>Eukaryota</taxon>
        <taxon>Metazoa</taxon>
        <taxon>Ecdysozoa</taxon>
        <taxon>Arthropoda</taxon>
        <taxon>Hexapoda</taxon>
        <taxon>Insecta</taxon>
        <taxon>Pterygota</taxon>
        <taxon>Neoptera</taxon>
        <taxon>Endopterygota</taxon>
        <taxon>Coleoptera</taxon>
        <taxon>Polyphaga</taxon>
        <taxon>Scarabaeiformia</taxon>
        <taxon>Scarabaeidae</taxon>
        <taxon>Rutelinae</taxon>
        <taxon>Popillia</taxon>
    </lineage>
</organism>
<reference evidence="2 3" key="1">
    <citation type="journal article" date="2024" name="BMC Genomics">
        <title>De novo assembly and annotation of Popillia japonica's genome with initial clues to its potential as an invasive pest.</title>
        <authorList>
            <person name="Cucini C."/>
            <person name="Boschi S."/>
            <person name="Funari R."/>
            <person name="Cardaioli E."/>
            <person name="Iannotti N."/>
            <person name="Marturano G."/>
            <person name="Paoli F."/>
            <person name="Bruttini M."/>
            <person name="Carapelli A."/>
            <person name="Frati F."/>
            <person name="Nardi F."/>
        </authorList>
    </citation>
    <scope>NUCLEOTIDE SEQUENCE [LARGE SCALE GENOMIC DNA]</scope>
    <source>
        <strain evidence="2">DMR45628</strain>
    </source>
</reference>
<feature type="region of interest" description="Disordered" evidence="1">
    <location>
        <begin position="130"/>
        <end position="150"/>
    </location>
</feature>
<evidence type="ECO:0000313" key="3">
    <source>
        <dbReference type="Proteomes" id="UP001458880"/>
    </source>
</evidence>
<dbReference type="EMBL" id="JASPKY010000615">
    <property type="protein sequence ID" value="KAK9687897.1"/>
    <property type="molecule type" value="Genomic_DNA"/>
</dbReference>
<sequence>MRRRKELGPTIILSWTMLYYCGSLSNEQTMCRLVVHCFNKSLRLNSLDKSLAFSPHFSLSNEQTMCRFSSKNQSAILAPAKEDKTYLELQRAVTKFNTPCTLDEFLNINNDVVVCEILTDKDIVQVYLPDNNNNDNDDHQEESKFGEPPSAGEAYAACRILPAYQLTDGKPINSNFDEMYMNIEHQFFKEVTGRKKQTLITHYFTN</sequence>
<gene>
    <name evidence="2" type="ORF">QE152_g35924</name>
</gene>
<dbReference type="Proteomes" id="UP001458880">
    <property type="component" value="Unassembled WGS sequence"/>
</dbReference>
<protein>
    <submittedName>
        <fullName evidence="2">Uncharacterized protein</fullName>
    </submittedName>
</protein>